<keyword evidence="2" id="KW-1185">Reference proteome</keyword>
<dbReference type="EMBL" id="CP119075">
    <property type="protein sequence ID" value="WED63047.1"/>
    <property type="molecule type" value="Genomic_DNA"/>
</dbReference>
<proteinExistence type="predicted"/>
<evidence type="ECO:0000313" key="1">
    <source>
        <dbReference type="EMBL" id="WED63047.1"/>
    </source>
</evidence>
<dbReference type="RefSeq" id="WP_330931722.1">
    <property type="nucleotide sequence ID" value="NZ_CP119075.1"/>
</dbReference>
<dbReference type="Proteomes" id="UP001218638">
    <property type="component" value="Chromosome"/>
</dbReference>
<dbReference type="AlphaFoldDB" id="A0AAF0CG08"/>
<reference evidence="1" key="1">
    <citation type="submission" date="2023-03" db="EMBL/GenBank/DDBJ databases">
        <title>Lomoglobus Profundus gen. nov., sp. nov., a novel member of the phylum Verrucomicrobia, isolated from deep-marine sediment of South China Sea.</title>
        <authorList>
            <person name="Ahmad T."/>
            <person name="Ishaq S.E."/>
            <person name="Wang F."/>
        </authorList>
    </citation>
    <scope>NUCLEOTIDE SEQUENCE</scope>
    <source>
        <strain evidence="1">LMO-M01</strain>
    </source>
</reference>
<accession>A0AAF0CG08</accession>
<evidence type="ECO:0000313" key="2">
    <source>
        <dbReference type="Proteomes" id="UP001218638"/>
    </source>
</evidence>
<protein>
    <submittedName>
        <fullName evidence="1">Uncharacterized protein</fullName>
    </submittedName>
</protein>
<dbReference type="KEGG" id="slom:PXH66_11960"/>
<organism evidence="1 2">
    <name type="scientific">Synoicihabitans lomoniglobus</name>
    <dbReference type="NCBI Taxonomy" id="2909285"/>
    <lineage>
        <taxon>Bacteria</taxon>
        <taxon>Pseudomonadati</taxon>
        <taxon>Verrucomicrobiota</taxon>
        <taxon>Opitutia</taxon>
        <taxon>Opitutales</taxon>
        <taxon>Opitutaceae</taxon>
        <taxon>Synoicihabitans</taxon>
    </lineage>
</organism>
<name>A0AAF0CG08_9BACT</name>
<gene>
    <name evidence="1" type="ORF">PXH66_11960</name>
</gene>
<sequence length="174" mass="19890">MSLPVCPHLPTPRPHMDWRVYEPHGETRGAGFYGTALEYGHFLWQRRLPARAILCLDRAMGADLAGNEPVVHSWPMPYAAMAWLLTEVPRDLFCGNPRVHFQHYADRMNEPRKAMREWRAWACWAITRRVRPDLPADPRHDVREPTEAEIGAGLDAVGLTGERAGWQAVLDGRF</sequence>